<keyword evidence="1" id="KW-1133">Transmembrane helix</keyword>
<gene>
    <name evidence="2" type="ORF">NDI56_16280</name>
</gene>
<feature type="transmembrane region" description="Helical" evidence="1">
    <location>
        <begin position="148"/>
        <end position="173"/>
    </location>
</feature>
<dbReference type="InterPro" id="IPR051784">
    <property type="entry name" value="Nod_factor_ABC_transporter"/>
</dbReference>
<dbReference type="PANTHER" id="PTHR43229:SF2">
    <property type="entry name" value="NODULATION PROTEIN J"/>
    <property type="match status" value="1"/>
</dbReference>
<keyword evidence="3" id="KW-1185">Reference proteome</keyword>
<evidence type="ECO:0000313" key="2">
    <source>
        <dbReference type="EMBL" id="MDS0260960.1"/>
    </source>
</evidence>
<accession>A0ABU2FGX2</accession>
<protein>
    <submittedName>
        <fullName evidence="2">ABC transporter permease</fullName>
    </submittedName>
</protein>
<dbReference type="PANTHER" id="PTHR43229">
    <property type="entry name" value="NODULATION PROTEIN J"/>
    <property type="match status" value="1"/>
</dbReference>
<comment type="caution">
    <text evidence="2">The sequence shown here is derived from an EMBL/GenBank/DDBJ whole genome shotgun (WGS) entry which is preliminary data.</text>
</comment>
<name>A0ABU2FGX2_9EURY</name>
<proteinExistence type="predicted"/>
<reference evidence="2 3" key="1">
    <citation type="submission" date="2022-06" db="EMBL/GenBank/DDBJ databases">
        <title>Haloarcula sp. a new haloarchaeum isolate from saline soil.</title>
        <authorList>
            <person name="Strakova D."/>
            <person name="Galisteo C."/>
            <person name="Sanchez-Porro C."/>
            <person name="Ventosa A."/>
        </authorList>
    </citation>
    <scope>NUCLEOTIDE SEQUENCE [LARGE SCALE GENOMIC DNA]</scope>
    <source>
        <strain evidence="2 3">S1CR25-12</strain>
    </source>
</reference>
<dbReference type="EMBL" id="JAMQON010000005">
    <property type="protein sequence ID" value="MDS0260960.1"/>
    <property type="molecule type" value="Genomic_DNA"/>
</dbReference>
<feature type="transmembrane region" description="Helical" evidence="1">
    <location>
        <begin position="105"/>
        <end position="136"/>
    </location>
</feature>
<feature type="transmembrane region" description="Helical" evidence="1">
    <location>
        <begin position="185"/>
        <end position="204"/>
    </location>
</feature>
<keyword evidence="1" id="KW-0812">Transmembrane</keyword>
<keyword evidence="1" id="KW-0472">Membrane</keyword>
<evidence type="ECO:0000256" key="1">
    <source>
        <dbReference type="SAM" id="Phobius"/>
    </source>
</evidence>
<evidence type="ECO:0000313" key="3">
    <source>
        <dbReference type="Proteomes" id="UP001259659"/>
    </source>
</evidence>
<dbReference type="RefSeq" id="WP_310920739.1">
    <property type="nucleotide sequence ID" value="NZ_JAMQON010000005.1"/>
</dbReference>
<feature type="transmembrane region" description="Helical" evidence="1">
    <location>
        <begin position="32"/>
        <end position="52"/>
    </location>
</feature>
<dbReference type="Proteomes" id="UP001259659">
    <property type="component" value="Unassembled WGS sequence"/>
</dbReference>
<feature type="transmembrane region" description="Helical" evidence="1">
    <location>
        <begin position="64"/>
        <end position="84"/>
    </location>
</feature>
<feature type="transmembrane region" description="Helical" evidence="1">
    <location>
        <begin position="224"/>
        <end position="249"/>
    </location>
</feature>
<sequence length="265" mass="29044">MSLRSNSTDRSVLNLIRVVAEREVLLQFRYPLNLAGILATFLLVFSVIFFGGRAIAGQAMDESISGIVIGYFLWMMSTTAFMDIGQEIGKEAEWGTLERHFITPFSFGFVLFTKAALKLVVTAVLSLVMLAIMLVLTGEQLQFDALTIVPVVLFSLSSVFGVGFAIGGLSVLYKQVSNWMPLLQFAFAGLIAAPTTDFWLLRLLPLVQGSNMLQAAMKDGVRLWSFSATEIGLLVATGVGYLVVGYAFFTVCQRRARHLGVLGDY</sequence>
<organism evidence="2 3">
    <name type="scientific">Haloarcula saliterrae</name>
    <dbReference type="NCBI Taxonomy" id="2950534"/>
    <lineage>
        <taxon>Archaea</taxon>
        <taxon>Methanobacteriati</taxon>
        <taxon>Methanobacteriota</taxon>
        <taxon>Stenosarchaea group</taxon>
        <taxon>Halobacteria</taxon>
        <taxon>Halobacteriales</taxon>
        <taxon>Haloarculaceae</taxon>
        <taxon>Haloarcula</taxon>
    </lineage>
</organism>